<dbReference type="EMBL" id="LFZN01000238">
    <property type="protein sequence ID" value="KXS95031.1"/>
    <property type="molecule type" value="Genomic_DNA"/>
</dbReference>
<protein>
    <recommendedName>
        <fullName evidence="7">Cell wall mannoprotein 1</fullName>
    </recommendedName>
</protein>
<gene>
    <name evidence="8" type="ORF">AC578_131</name>
</gene>
<evidence type="ECO:0000313" key="9">
    <source>
        <dbReference type="Proteomes" id="UP000070133"/>
    </source>
</evidence>
<evidence type="ECO:0000256" key="2">
    <source>
        <dbReference type="ARBA" id="ARBA00022512"/>
    </source>
</evidence>
<reference evidence="8 9" key="1">
    <citation type="submission" date="2015-07" db="EMBL/GenBank/DDBJ databases">
        <title>Comparative genomics of the Sigatoka disease complex on banana suggests a link between parallel evolutionary changes in Pseudocercospora fijiensis and Pseudocercospora eumusae and increased virulence on the banana host.</title>
        <authorList>
            <person name="Chang T.-C."/>
            <person name="Salvucci A."/>
            <person name="Crous P.W."/>
            <person name="Stergiopoulos I."/>
        </authorList>
    </citation>
    <scope>NUCLEOTIDE SEQUENCE [LARGE SCALE GENOMIC DNA]</scope>
    <source>
        <strain evidence="8 9">CBS 114824</strain>
    </source>
</reference>
<evidence type="ECO:0000313" key="8">
    <source>
        <dbReference type="EMBL" id="KXS95031.1"/>
    </source>
</evidence>
<dbReference type="FunFam" id="1.20.1280.140:FF:000001">
    <property type="entry name" value="Cell wall serine-threonine-rich galactomannoprotein Mp1"/>
    <property type="match status" value="1"/>
</dbReference>
<evidence type="ECO:0000256" key="6">
    <source>
        <dbReference type="ARBA" id="ARBA00060953"/>
    </source>
</evidence>
<accession>A0A139GXY6</accession>
<dbReference type="OrthoDB" id="2422134at2759"/>
<dbReference type="Gene3D" id="1.20.1280.140">
    <property type="match status" value="1"/>
</dbReference>
<dbReference type="InterPro" id="IPR021054">
    <property type="entry name" value="Cell_wall_mannoprotein_1"/>
</dbReference>
<dbReference type="STRING" id="321146.A0A139GXY6"/>
<keyword evidence="4" id="KW-0732">Signal</keyword>
<evidence type="ECO:0000256" key="5">
    <source>
        <dbReference type="ARBA" id="ARBA00023121"/>
    </source>
</evidence>
<dbReference type="GO" id="GO:0008289">
    <property type="term" value="F:lipid binding"/>
    <property type="evidence" value="ECO:0007669"/>
    <property type="project" value="UniProtKB-KW"/>
</dbReference>
<comment type="similarity">
    <text evidence="6">Belongs to the cell wall mannoprotein 1 family.</text>
</comment>
<comment type="subcellular location">
    <subcellularLocation>
        <location evidence="1">Secreted</location>
        <location evidence="1">Cell wall</location>
    </subcellularLocation>
</comment>
<evidence type="ECO:0000256" key="1">
    <source>
        <dbReference type="ARBA" id="ARBA00004191"/>
    </source>
</evidence>
<organism evidence="8 9">
    <name type="scientific">Pseudocercospora eumusae</name>
    <dbReference type="NCBI Taxonomy" id="321146"/>
    <lineage>
        <taxon>Eukaryota</taxon>
        <taxon>Fungi</taxon>
        <taxon>Dikarya</taxon>
        <taxon>Ascomycota</taxon>
        <taxon>Pezizomycotina</taxon>
        <taxon>Dothideomycetes</taxon>
        <taxon>Dothideomycetidae</taxon>
        <taxon>Mycosphaerellales</taxon>
        <taxon>Mycosphaerellaceae</taxon>
        <taxon>Pseudocercospora</taxon>
    </lineage>
</organism>
<keyword evidence="3" id="KW-0964">Secreted</keyword>
<dbReference type="AlphaFoldDB" id="A0A139GXY6"/>
<keyword evidence="2" id="KW-0134">Cell wall</keyword>
<dbReference type="PANTHER" id="PTHR38123">
    <property type="entry name" value="CELL WALL SERINE-THREONINE-RICH GALACTOMANNOPROTEIN MP1 (AFU_ORTHOLOGUE AFUA_4G03240)"/>
    <property type="match status" value="1"/>
</dbReference>
<evidence type="ECO:0000256" key="3">
    <source>
        <dbReference type="ARBA" id="ARBA00022525"/>
    </source>
</evidence>
<dbReference type="Pfam" id="PF12296">
    <property type="entry name" value="HsbA"/>
    <property type="match status" value="1"/>
</dbReference>
<dbReference type="GO" id="GO:0005576">
    <property type="term" value="C:extracellular region"/>
    <property type="evidence" value="ECO:0007669"/>
    <property type="project" value="TreeGrafter"/>
</dbReference>
<keyword evidence="9" id="KW-1185">Reference proteome</keyword>
<dbReference type="Proteomes" id="UP000070133">
    <property type="component" value="Unassembled WGS sequence"/>
</dbReference>
<keyword evidence="5" id="KW-0446">Lipid-binding</keyword>
<dbReference type="GO" id="GO:0009277">
    <property type="term" value="C:fungal-type cell wall"/>
    <property type="evidence" value="ECO:0007669"/>
    <property type="project" value="UniProtKB-ARBA"/>
</dbReference>
<evidence type="ECO:0000256" key="4">
    <source>
        <dbReference type="ARBA" id="ARBA00022729"/>
    </source>
</evidence>
<sequence length="322" mass="32262">MFWACGSFRASRMVGMVHRSQTVEPQVSLLFLLDVAFIAIAKDNVQRRSPTPNKQIPNHNLNHRSTQLATMKFSIALFATSTLASNLVSRQATGLPADIATIQAKTEALTAAIEAYQGEVSQALALNGAAGEVNDAVQAATTTANGLSEIAQNDATALVNPIQDLTKAVNTSVTALIGKKDAFTSAGLSGAVLSTLQTQSEVSQALSDAIVSKLPADLQGTGANLAKPIADSFAAGIAAYSSGDNGSSSAAVTMTSAPATASATATGSVTAPTVAPGVTTPAANGTSPSATSYTPEPYTGAAVPTAAAGLGVVAVAALIAAF</sequence>
<evidence type="ECO:0000256" key="7">
    <source>
        <dbReference type="ARBA" id="ARBA00071527"/>
    </source>
</evidence>
<comment type="caution">
    <text evidence="8">The sequence shown here is derived from an EMBL/GenBank/DDBJ whole genome shotgun (WGS) entry which is preliminary data.</text>
</comment>
<dbReference type="PANTHER" id="PTHR38123:SF6">
    <property type="entry name" value="CELL WALL SERINE-THREONINE-RICH GALACTOMANNOPROTEIN MP1 (AFU_ORTHOLOGUE AFUA_4G03240)"/>
    <property type="match status" value="1"/>
</dbReference>
<proteinExistence type="inferred from homology"/>
<name>A0A139GXY6_9PEZI</name>